<evidence type="ECO:0000313" key="3">
    <source>
        <dbReference type="Proteomes" id="UP000183469"/>
    </source>
</evidence>
<keyword evidence="1" id="KW-0812">Transmembrane</keyword>
<evidence type="ECO:0008006" key="4">
    <source>
        <dbReference type="Google" id="ProtNLM"/>
    </source>
</evidence>
<dbReference type="AlphaFoldDB" id="A0A1H3XSB7"/>
<dbReference type="EMBL" id="FNQG01000006">
    <property type="protein sequence ID" value="SEA01494.1"/>
    <property type="molecule type" value="Genomic_DNA"/>
</dbReference>
<name>A0A1H3XSB7_SELRU</name>
<sequence>MRYFWTIFSCFLLSVVVSSFLPRTVNDMLFPFFMISMLLGGIPAKIAEGKGKDLFVWWIYGWAIFPAALIHALLTERNENVLLEKGILRKCPYCAEYVKSEAVLCRFCGKDLPKLPQSIINKSEEKHEEPTQMQKILAATRGTKN</sequence>
<proteinExistence type="predicted"/>
<accession>A0A1H3XSB7</accession>
<dbReference type="Proteomes" id="UP000183469">
    <property type="component" value="Unassembled WGS sequence"/>
</dbReference>
<dbReference type="OrthoDB" id="9814116at2"/>
<evidence type="ECO:0000313" key="2">
    <source>
        <dbReference type="EMBL" id="SEA01494.1"/>
    </source>
</evidence>
<keyword evidence="1" id="KW-1133">Transmembrane helix</keyword>
<dbReference type="RefSeq" id="WP_074671959.1">
    <property type="nucleotide sequence ID" value="NZ_FNQG01000006.1"/>
</dbReference>
<reference evidence="2 3" key="1">
    <citation type="submission" date="2016-10" db="EMBL/GenBank/DDBJ databases">
        <authorList>
            <person name="de Groot N.N."/>
        </authorList>
    </citation>
    <scope>NUCLEOTIDE SEQUENCE [LARGE SCALE GENOMIC DNA]</scope>
    <source>
        <strain evidence="2 3">DSM 2872</strain>
    </source>
</reference>
<gene>
    <name evidence="2" type="ORF">SAMN05660648_01572</name>
</gene>
<protein>
    <recommendedName>
        <fullName evidence="4">Zinc-ribbon domain-containing protein</fullName>
    </recommendedName>
</protein>
<feature type="transmembrane region" description="Helical" evidence="1">
    <location>
        <begin position="28"/>
        <end position="47"/>
    </location>
</feature>
<organism evidence="2 3">
    <name type="scientific">Selenomonas ruminantium</name>
    <dbReference type="NCBI Taxonomy" id="971"/>
    <lineage>
        <taxon>Bacteria</taxon>
        <taxon>Bacillati</taxon>
        <taxon>Bacillota</taxon>
        <taxon>Negativicutes</taxon>
        <taxon>Selenomonadales</taxon>
        <taxon>Selenomonadaceae</taxon>
        <taxon>Selenomonas</taxon>
    </lineage>
</organism>
<keyword evidence="1" id="KW-0472">Membrane</keyword>
<feature type="transmembrane region" description="Helical" evidence="1">
    <location>
        <begin position="54"/>
        <end position="74"/>
    </location>
</feature>
<evidence type="ECO:0000256" key="1">
    <source>
        <dbReference type="SAM" id="Phobius"/>
    </source>
</evidence>